<reference evidence="1 2" key="1">
    <citation type="submission" date="2019-04" db="EMBL/GenBank/DDBJ databases">
        <title>An improved genome assembly and genetic linkage map for asparagus bean, Vigna unguiculata ssp. sesquipedialis.</title>
        <authorList>
            <person name="Xia Q."/>
            <person name="Zhang R."/>
            <person name="Dong Y."/>
        </authorList>
    </citation>
    <scope>NUCLEOTIDE SEQUENCE [LARGE SCALE GENOMIC DNA]</scope>
    <source>
        <tissue evidence="1">Leaf</tissue>
    </source>
</reference>
<dbReference type="EMBL" id="CP039347">
    <property type="protein sequence ID" value="QCD86066.1"/>
    <property type="molecule type" value="Genomic_DNA"/>
</dbReference>
<protein>
    <submittedName>
        <fullName evidence="1">Chitinase</fullName>
    </submittedName>
</protein>
<name>A0A4D6LCC5_VIGUN</name>
<dbReference type="AlphaFoldDB" id="A0A4D6LCC5"/>
<dbReference type="Gene3D" id="3.20.20.80">
    <property type="entry name" value="Glycosidases"/>
    <property type="match status" value="1"/>
</dbReference>
<dbReference type="Proteomes" id="UP000501690">
    <property type="component" value="Linkage Group LG3"/>
</dbReference>
<organism evidence="1 2">
    <name type="scientific">Vigna unguiculata</name>
    <name type="common">Cowpea</name>
    <dbReference type="NCBI Taxonomy" id="3917"/>
    <lineage>
        <taxon>Eukaryota</taxon>
        <taxon>Viridiplantae</taxon>
        <taxon>Streptophyta</taxon>
        <taxon>Embryophyta</taxon>
        <taxon>Tracheophyta</taxon>
        <taxon>Spermatophyta</taxon>
        <taxon>Magnoliopsida</taxon>
        <taxon>eudicotyledons</taxon>
        <taxon>Gunneridae</taxon>
        <taxon>Pentapetalae</taxon>
        <taxon>rosids</taxon>
        <taxon>fabids</taxon>
        <taxon>Fabales</taxon>
        <taxon>Fabaceae</taxon>
        <taxon>Papilionoideae</taxon>
        <taxon>50 kb inversion clade</taxon>
        <taxon>NPAAA clade</taxon>
        <taxon>indigoferoid/millettioid clade</taxon>
        <taxon>Phaseoleae</taxon>
        <taxon>Vigna</taxon>
    </lineage>
</organism>
<dbReference type="PANTHER" id="PTHR45708:SF31">
    <property type="entry name" value="III ACIDIC ENDOCHITINASE, PUTATIVE-RELATED"/>
    <property type="match status" value="1"/>
</dbReference>
<sequence length="171" mass="18974">MLVLLLVHSGVNVEFVQISGSSFCPQCLTFPIPYLGKAIDTKLFDYIFVKFYNNPSCSYFGGPKALLGSSDKWVGLVASPNLLFVGLPAAPNAGEGYIPPEILIRRVLPHAKQASNYGKVMLWYTYRDVKNDYSDQISFSVNKSNVQVSGASVSNEIYPRMSKAFNRVLDY</sequence>
<dbReference type="GO" id="GO:0004568">
    <property type="term" value="F:chitinase activity"/>
    <property type="evidence" value="ECO:0007669"/>
    <property type="project" value="TreeGrafter"/>
</dbReference>
<dbReference type="InterPro" id="IPR017853">
    <property type="entry name" value="GH"/>
</dbReference>
<keyword evidence="2" id="KW-1185">Reference proteome</keyword>
<dbReference type="GO" id="GO:0005576">
    <property type="term" value="C:extracellular region"/>
    <property type="evidence" value="ECO:0007669"/>
    <property type="project" value="TreeGrafter"/>
</dbReference>
<evidence type="ECO:0000313" key="1">
    <source>
        <dbReference type="EMBL" id="QCD86066.1"/>
    </source>
</evidence>
<dbReference type="SUPFAM" id="SSF51445">
    <property type="entry name" value="(Trans)glycosidases"/>
    <property type="match status" value="1"/>
</dbReference>
<gene>
    <name evidence="1" type="ORF">DEO72_LG3g587</name>
</gene>
<evidence type="ECO:0000313" key="2">
    <source>
        <dbReference type="Proteomes" id="UP000501690"/>
    </source>
</evidence>
<dbReference type="PANTHER" id="PTHR45708">
    <property type="entry name" value="ENDOCHITINASE"/>
    <property type="match status" value="1"/>
</dbReference>
<dbReference type="InterPro" id="IPR050542">
    <property type="entry name" value="Glycosyl_Hydrlase18_Chitinase"/>
</dbReference>
<proteinExistence type="predicted"/>
<accession>A0A4D6LCC5</accession>